<proteinExistence type="inferred from homology"/>
<dbReference type="PANTHER" id="PTHR46383">
    <property type="entry name" value="ASPARTATE AMINOTRANSFERASE"/>
    <property type="match status" value="1"/>
</dbReference>
<organism evidence="8 9">
    <name type="scientific">Amycolatopsis rhabdoformis</name>
    <dbReference type="NCBI Taxonomy" id="1448059"/>
    <lineage>
        <taxon>Bacteria</taxon>
        <taxon>Bacillati</taxon>
        <taxon>Actinomycetota</taxon>
        <taxon>Actinomycetes</taxon>
        <taxon>Pseudonocardiales</taxon>
        <taxon>Pseudonocardiaceae</taxon>
        <taxon>Amycolatopsis</taxon>
    </lineage>
</organism>
<keyword evidence="6" id="KW-0045">Antibiotic biosynthesis</keyword>
<dbReference type="InterPro" id="IPR015424">
    <property type="entry name" value="PyrdxlP-dep_Trfase"/>
</dbReference>
<evidence type="ECO:0000256" key="3">
    <source>
        <dbReference type="ARBA" id="ARBA00022576"/>
    </source>
</evidence>
<reference evidence="8 9" key="1">
    <citation type="journal article" date="2015" name="Int. J. Syst. Evol. Microbiol.">
        <title>Amycolatopsis rhabdoformis sp. nov., an actinomycete isolated from a tropical forest soil.</title>
        <authorList>
            <person name="Souza W.R."/>
            <person name="Silva R.E."/>
            <person name="Goodfellow M."/>
            <person name="Busarakam K."/>
            <person name="Figueiro F.S."/>
            <person name="Ferreira D."/>
            <person name="Rodrigues-Filho E."/>
            <person name="Moraes L.A.B."/>
            <person name="Zucchi T.D."/>
        </authorList>
    </citation>
    <scope>NUCLEOTIDE SEQUENCE [LARGE SCALE GENOMIC DNA]</scope>
    <source>
        <strain evidence="8 9">NCIMB 14900</strain>
    </source>
</reference>
<sequence>MQRLPALDLAERAAGRPVVSMAGVPALPMPEHVVEAAREAAGQVWPRRSRGWPELRNAVAAQLNGSFGLGADPERELLVTHGAQHGMSVALRALVSPGDEVLVPAPTYFFDGLVRLAGARPVYVPSRAGWALDTEALRSAVTPATTAILLCNPTNPTGYTPTPEELKAVLSLAAEHGLTVLSDESYARYVHSGPGYAPVQLLRDEWPELVTVTSLSKNYAFTSWRVGYVHAPEPLLDRVHRVFEWDAINVGDVAQAAACAVLTGPQGWLDDVFATFRHRRDLLCDAVERAGFPVTRPDSGIFAFPDFSRLGRSGRDLEDLLLDHGVTAIAGDAFRGPADHARLLYGGTETDLAEVGRRLARL</sequence>
<feature type="domain" description="Aminotransferase class I/classII large" evidence="7">
    <location>
        <begin position="28"/>
        <end position="358"/>
    </location>
</feature>
<dbReference type="CDD" id="cd00609">
    <property type="entry name" value="AAT_like"/>
    <property type="match status" value="1"/>
</dbReference>
<evidence type="ECO:0000313" key="8">
    <source>
        <dbReference type="EMBL" id="WSE30437.1"/>
    </source>
</evidence>
<name>A0ABZ1I966_9PSEU</name>
<dbReference type="InterPro" id="IPR015421">
    <property type="entry name" value="PyrdxlP-dep_Trfase_major"/>
</dbReference>
<evidence type="ECO:0000256" key="1">
    <source>
        <dbReference type="ARBA" id="ARBA00001933"/>
    </source>
</evidence>
<keyword evidence="5" id="KW-0663">Pyridoxal phosphate</keyword>
<evidence type="ECO:0000256" key="6">
    <source>
        <dbReference type="ARBA" id="ARBA00023194"/>
    </source>
</evidence>
<evidence type="ECO:0000256" key="4">
    <source>
        <dbReference type="ARBA" id="ARBA00022679"/>
    </source>
</evidence>
<dbReference type="Proteomes" id="UP001330812">
    <property type="component" value="Chromosome"/>
</dbReference>
<comment type="cofactor">
    <cofactor evidence="1">
        <name>pyridoxal 5'-phosphate</name>
        <dbReference type="ChEBI" id="CHEBI:597326"/>
    </cofactor>
</comment>
<dbReference type="InterPro" id="IPR004839">
    <property type="entry name" value="Aminotransferase_I/II_large"/>
</dbReference>
<protein>
    <submittedName>
        <fullName evidence="8">Pyridoxal phosphate-dependent aminotransferase</fullName>
    </submittedName>
</protein>
<gene>
    <name evidence="8" type="ORF">VSH64_47925</name>
</gene>
<comment type="similarity">
    <text evidence="2">Belongs to the class-I pyridoxal-phosphate-dependent aminotransferase family.</text>
</comment>
<evidence type="ECO:0000259" key="7">
    <source>
        <dbReference type="Pfam" id="PF00155"/>
    </source>
</evidence>
<keyword evidence="4" id="KW-0808">Transferase</keyword>
<dbReference type="EMBL" id="CP142149">
    <property type="protein sequence ID" value="WSE30437.1"/>
    <property type="molecule type" value="Genomic_DNA"/>
</dbReference>
<dbReference type="InterPro" id="IPR015422">
    <property type="entry name" value="PyrdxlP-dep_Trfase_small"/>
</dbReference>
<dbReference type="GO" id="GO:0008483">
    <property type="term" value="F:transaminase activity"/>
    <property type="evidence" value="ECO:0007669"/>
    <property type="project" value="UniProtKB-KW"/>
</dbReference>
<evidence type="ECO:0000256" key="2">
    <source>
        <dbReference type="ARBA" id="ARBA00007441"/>
    </source>
</evidence>
<dbReference type="Gene3D" id="3.90.1150.10">
    <property type="entry name" value="Aspartate Aminotransferase, domain 1"/>
    <property type="match status" value="1"/>
</dbReference>
<dbReference type="Pfam" id="PF00155">
    <property type="entry name" value="Aminotran_1_2"/>
    <property type="match status" value="1"/>
</dbReference>
<evidence type="ECO:0000313" key="9">
    <source>
        <dbReference type="Proteomes" id="UP001330812"/>
    </source>
</evidence>
<dbReference type="InterPro" id="IPR050596">
    <property type="entry name" value="AspAT/PAT-like"/>
</dbReference>
<accession>A0ABZ1I966</accession>
<dbReference type="SUPFAM" id="SSF53383">
    <property type="entry name" value="PLP-dependent transferases"/>
    <property type="match status" value="1"/>
</dbReference>
<keyword evidence="9" id="KW-1185">Reference proteome</keyword>
<dbReference type="Gene3D" id="3.40.640.10">
    <property type="entry name" value="Type I PLP-dependent aspartate aminotransferase-like (Major domain)"/>
    <property type="match status" value="1"/>
</dbReference>
<dbReference type="RefSeq" id="WP_326569382.1">
    <property type="nucleotide sequence ID" value="NZ_CP142149.1"/>
</dbReference>
<evidence type="ECO:0000256" key="5">
    <source>
        <dbReference type="ARBA" id="ARBA00022898"/>
    </source>
</evidence>
<keyword evidence="3 8" id="KW-0032">Aminotransferase</keyword>